<organism evidence="1 2">
    <name type="scientific">Actinophytocola glycyrrhizae</name>
    <dbReference type="NCBI Taxonomy" id="2044873"/>
    <lineage>
        <taxon>Bacteria</taxon>
        <taxon>Bacillati</taxon>
        <taxon>Actinomycetota</taxon>
        <taxon>Actinomycetes</taxon>
        <taxon>Pseudonocardiales</taxon>
        <taxon>Pseudonocardiaceae</taxon>
    </lineage>
</organism>
<keyword evidence="1" id="KW-0808">Transferase</keyword>
<accession>A0ABV9RSJ0</accession>
<dbReference type="GO" id="GO:0032259">
    <property type="term" value="P:methylation"/>
    <property type="evidence" value="ECO:0007669"/>
    <property type="project" value="UniProtKB-KW"/>
</dbReference>
<dbReference type="Pfam" id="PF04672">
    <property type="entry name" value="Methyltransf_19"/>
    <property type="match status" value="1"/>
</dbReference>
<keyword evidence="1" id="KW-0489">Methyltransferase</keyword>
<name>A0ABV9RSJ0_9PSEU</name>
<dbReference type="PIRSF" id="PIRSF017393">
    <property type="entry name" value="MTase_SAV2177"/>
    <property type="match status" value="1"/>
</dbReference>
<protein>
    <submittedName>
        <fullName evidence="1">SAM-dependent methyltransferase</fullName>
        <ecNumber evidence="1">2.1.1.-</ecNumber>
    </submittedName>
</protein>
<dbReference type="InterPro" id="IPR029063">
    <property type="entry name" value="SAM-dependent_MTases_sf"/>
</dbReference>
<dbReference type="EC" id="2.1.1.-" evidence="1"/>
<sequence>MSPKPPTNVRDVDLEKPNAARMYDYYLGGSHNFESDRGLATQVEQVAPFVKDIARINRAWLRRVVDFLMAQGVRQFLDLGSGIPTVGNVHEQAQRHDPAARVVYVDYEAVAVHHSYELLKDNENATVVWADVRNPRTVLEHEETRRLIDFTQPVGLLCAGLLLFIGDEYDPEGLVAAYRAACPAGSYLAISTMSQDEADPETRERLDGLLKLYEMADERVYPRDKETIASWFAGTELADPGLVLLHQWRPDLSSDGSLAWPKFEESPARLLGYGAVGRVAG</sequence>
<dbReference type="InterPro" id="IPR006764">
    <property type="entry name" value="SAM_dep_MeTrfase_SAV2177_type"/>
</dbReference>
<proteinExistence type="predicted"/>
<comment type="caution">
    <text evidence="1">The sequence shown here is derived from an EMBL/GenBank/DDBJ whole genome shotgun (WGS) entry which is preliminary data.</text>
</comment>
<dbReference type="Proteomes" id="UP001595859">
    <property type="component" value="Unassembled WGS sequence"/>
</dbReference>
<dbReference type="GO" id="GO:0008168">
    <property type="term" value="F:methyltransferase activity"/>
    <property type="evidence" value="ECO:0007669"/>
    <property type="project" value="UniProtKB-KW"/>
</dbReference>
<gene>
    <name evidence="1" type="ORF">ACFPCV_02090</name>
</gene>
<dbReference type="EMBL" id="JBHSIS010000002">
    <property type="protein sequence ID" value="MFC4852278.1"/>
    <property type="molecule type" value="Genomic_DNA"/>
</dbReference>
<dbReference type="RefSeq" id="WP_378053851.1">
    <property type="nucleotide sequence ID" value="NZ_JBHSIS010000002.1"/>
</dbReference>
<evidence type="ECO:0000313" key="1">
    <source>
        <dbReference type="EMBL" id="MFC4852278.1"/>
    </source>
</evidence>
<keyword evidence="2" id="KW-1185">Reference proteome</keyword>
<evidence type="ECO:0000313" key="2">
    <source>
        <dbReference type="Proteomes" id="UP001595859"/>
    </source>
</evidence>
<dbReference type="Gene3D" id="3.40.50.150">
    <property type="entry name" value="Vaccinia Virus protein VP39"/>
    <property type="match status" value="1"/>
</dbReference>
<reference evidence="2" key="1">
    <citation type="journal article" date="2019" name="Int. J. Syst. Evol. Microbiol.">
        <title>The Global Catalogue of Microorganisms (GCM) 10K type strain sequencing project: providing services to taxonomists for standard genome sequencing and annotation.</title>
        <authorList>
            <consortium name="The Broad Institute Genomics Platform"/>
            <consortium name="The Broad Institute Genome Sequencing Center for Infectious Disease"/>
            <person name="Wu L."/>
            <person name="Ma J."/>
        </authorList>
    </citation>
    <scope>NUCLEOTIDE SEQUENCE [LARGE SCALE GENOMIC DNA]</scope>
    <source>
        <strain evidence="2">ZS-22-S1</strain>
    </source>
</reference>
<dbReference type="SUPFAM" id="SSF53335">
    <property type="entry name" value="S-adenosyl-L-methionine-dependent methyltransferases"/>
    <property type="match status" value="1"/>
</dbReference>